<sequence length="520" mass="57159">MAATQKHIVKKGETLSEIAKAYMIVDWKKEIWAAPFNKELRKKTKVPSKIEPGWEVFVPKIKMPTGKIYAQIGLGKWSLNRPDDLKTIKQLLNKHAKSVGFKEVSMTPKVDSSFLTALKAFQKEKCLRVDGVITPDGATHKALSKPAAKKEDKRVRVIKIGGKQCAGDDSEIEKCLKQLSNSLSEQVRSVEERIASVRRAYNILHNDTIASAAVLLAGNMRYYKTAGDNLSKAETAIKKAKTKVAQIDAKSMSTGDKHRRNAITYINIAGRTLQKTVDDSGASVDAFLDVVSVADDVSTVALEIMLTLITRKPVLASAITAGYKQSLTEAFSGLLNSSKWTANGGFKGATCRVAIKSAEGVVLSKVGGAIAKRLTPFADEMGRYIQKSGLIGKVIDKNLRKMQPYLFKKYGGELLFLYPNLVEADISMKVVNKAVDVVWSTGSSSILEYFVNWYNSYHIDICNRVVKLGETPEIAGSAIEKKAKSEKVCRPLVEKFVNENLDKIGKEVVVLMKNKANAPV</sequence>
<dbReference type="Proteomes" id="UP000478892">
    <property type="component" value="Unassembled WGS sequence"/>
</dbReference>
<dbReference type="InterPro" id="IPR036779">
    <property type="entry name" value="LysM_dom_sf"/>
</dbReference>
<dbReference type="InterPro" id="IPR036366">
    <property type="entry name" value="PGBDSf"/>
</dbReference>
<evidence type="ECO:0000313" key="2">
    <source>
        <dbReference type="EMBL" id="MVO14791.1"/>
    </source>
</evidence>
<keyword evidence="1" id="KW-0175">Coiled coil</keyword>
<dbReference type="EMBL" id="WQLV01000001">
    <property type="protein sequence ID" value="MVO14791.1"/>
    <property type="molecule type" value="Genomic_DNA"/>
</dbReference>
<protein>
    <submittedName>
        <fullName evidence="2">LysM peptidoglycan-binding domain-containing protein</fullName>
    </submittedName>
</protein>
<evidence type="ECO:0000313" key="3">
    <source>
        <dbReference type="Proteomes" id="UP000478892"/>
    </source>
</evidence>
<dbReference type="RefSeq" id="WP_157021068.1">
    <property type="nucleotide sequence ID" value="NZ_WQLV01000001.1"/>
</dbReference>
<gene>
    <name evidence="2" type="ORF">GO984_03120</name>
</gene>
<reference evidence="2 3" key="1">
    <citation type="submission" date="2019-12" db="EMBL/GenBank/DDBJ databases">
        <authorList>
            <person name="Zhang Y.-J."/>
        </authorList>
    </citation>
    <scope>NUCLEOTIDE SEQUENCE [LARGE SCALE GENOMIC DNA]</scope>
    <source>
        <strain evidence="2 3">CY05</strain>
    </source>
</reference>
<organism evidence="2 3">
    <name type="scientific">Parasedimentitalea huanghaiensis</name>
    <dbReference type="NCBI Taxonomy" id="2682100"/>
    <lineage>
        <taxon>Bacteria</taxon>
        <taxon>Pseudomonadati</taxon>
        <taxon>Pseudomonadota</taxon>
        <taxon>Alphaproteobacteria</taxon>
        <taxon>Rhodobacterales</taxon>
        <taxon>Paracoccaceae</taxon>
        <taxon>Parasedimentitalea</taxon>
    </lineage>
</organism>
<dbReference type="InterPro" id="IPR018392">
    <property type="entry name" value="LysM"/>
</dbReference>
<accession>A0A6L6WC47</accession>
<proteinExistence type="predicted"/>
<keyword evidence="3" id="KW-1185">Reference proteome</keyword>
<comment type="caution">
    <text evidence="2">The sequence shown here is derived from an EMBL/GenBank/DDBJ whole genome shotgun (WGS) entry which is preliminary data.</text>
</comment>
<dbReference type="CDD" id="cd00118">
    <property type="entry name" value="LysM"/>
    <property type="match status" value="1"/>
</dbReference>
<dbReference type="AlphaFoldDB" id="A0A6L6WC47"/>
<feature type="coiled-coil region" evidence="1">
    <location>
        <begin position="180"/>
        <end position="250"/>
    </location>
</feature>
<dbReference type="Gene3D" id="3.10.350.10">
    <property type="entry name" value="LysM domain"/>
    <property type="match status" value="1"/>
</dbReference>
<dbReference type="Gene3D" id="1.10.101.10">
    <property type="entry name" value="PGBD-like superfamily/PGBD"/>
    <property type="match status" value="1"/>
</dbReference>
<name>A0A6L6WC47_9RHOB</name>
<evidence type="ECO:0000256" key="1">
    <source>
        <dbReference type="SAM" id="Coils"/>
    </source>
</evidence>